<dbReference type="EMBL" id="ACJN02000003">
    <property type="protein sequence ID" value="EFI34140.1"/>
    <property type="molecule type" value="Genomic_DNA"/>
</dbReference>
<protein>
    <submittedName>
        <fullName evidence="1">HicA protein</fullName>
    </submittedName>
</protein>
<dbReference type="Pfam" id="PF07927">
    <property type="entry name" value="HicA_toxin"/>
    <property type="match status" value="1"/>
</dbReference>
<keyword evidence="2" id="KW-1185">Reference proteome</keyword>
<dbReference type="Proteomes" id="UP000005496">
    <property type="component" value="Unassembled WGS sequence"/>
</dbReference>
<dbReference type="GO" id="GO:0003729">
    <property type="term" value="F:mRNA binding"/>
    <property type="evidence" value="ECO:0007669"/>
    <property type="project" value="InterPro"/>
</dbReference>
<dbReference type="eggNOG" id="ENOG50333Z2">
    <property type="taxonomic scope" value="Bacteria"/>
</dbReference>
<proteinExistence type="predicted"/>
<evidence type="ECO:0000313" key="1">
    <source>
        <dbReference type="EMBL" id="EFI34140.1"/>
    </source>
</evidence>
<gene>
    <name evidence="1" type="ORF">Dthio_PD1482</name>
</gene>
<organism evidence="1 2">
    <name type="scientific">Desulfonatronospira thiodismutans ASO3-1</name>
    <dbReference type="NCBI Taxonomy" id="555779"/>
    <lineage>
        <taxon>Bacteria</taxon>
        <taxon>Pseudomonadati</taxon>
        <taxon>Thermodesulfobacteriota</taxon>
        <taxon>Desulfovibrionia</taxon>
        <taxon>Desulfovibrionales</taxon>
        <taxon>Desulfonatronovibrionaceae</taxon>
        <taxon>Desulfonatronospira</taxon>
    </lineage>
</organism>
<sequence>MTRQAKLIKKLQDPKAAWTWDELCALLRGLGYQKLEGSGSRVKFDNGNPGNLINLHRPHPDNQVKAYVIRRIREKLQSGGKL</sequence>
<comment type="caution">
    <text evidence="1">The sequence shown here is derived from an EMBL/GenBank/DDBJ whole genome shotgun (WGS) entry which is preliminary data.</text>
</comment>
<dbReference type="SUPFAM" id="SSF54786">
    <property type="entry name" value="YcfA/nrd intein domain"/>
    <property type="match status" value="1"/>
</dbReference>
<name>D6STX4_9BACT</name>
<dbReference type="InterPro" id="IPR012933">
    <property type="entry name" value="HicA_mRNA_interferase"/>
</dbReference>
<accession>D6STX4</accession>
<evidence type="ECO:0000313" key="2">
    <source>
        <dbReference type="Proteomes" id="UP000005496"/>
    </source>
</evidence>
<dbReference type="AlphaFoldDB" id="D6STX4"/>
<dbReference type="OrthoDB" id="73001at2"/>
<reference evidence="1" key="1">
    <citation type="submission" date="2010-05" db="EMBL/GenBank/DDBJ databases">
        <title>The draft genome of Desulfonatronospira thiodismutans ASO3-1.</title>
        <authorList>
            <consortium name="US DOE Joint Genome Institute (JGI-PGF)"/>
            <person name="Lucas S."/>
            <person name="Copeland A."/>
            <person name="Lapidus A."/>
            <person name="Cheng J.-F."/>
            <person name="Bruce D."/>
            <person name="Goodwin L."/>
            <person name="Pitluck S."/>
            <person name="Chertkov O."/>
            <person name="Brettin T."/>
            <person name="Detter J.C."/>
            <person name="Han C."/>
            <person name="Land M.L."/>
            <person name="Hauser L."/>
            <person name="Kyrpides N."/>
            <person name="Mikhailova N."/>
            <person name="Muyzer G."/>
            <person name="Woyke T."/>
        </authorList>
    </citation>
    <scope>NUCLEOTIDE SEQUENCE [LARGE SCALE GENOMIC DNA]</scope>
    <source>
        <strain evidence="1">ASO3-1</strain>
    </source>
</reference>